<dbReference type="PANTHER" id="PTHR43394:SF1">
    <property type="entry name" value="ATP-BINDING CASSETTE SUB-FAMILY B MEMBER 10, MITOCHONDRIAL"/>
    <property type="match status" value="1"/>
</dbReference>
<organism evidence="1 2">
    <name type="scientific">Candidatus Aphodenecus pullistercoris</name>
    <dbReference type="NCBI Taxonomy" id="2840669"/>
    <lineage>
        <taxon>Bacteria</taxon>
        <taxon>Pseudomonadati</taxon>
        <taxon>Spirochaetota</taxon>
        <taxon>Spirochaetia</taxon>
        <taxon>Spirochaetales</taxon>
        <taxon>Candidatus Aphodenecus</taxon>
    </lineage>
</organism>
<dbReference type="Gene3D" id="3.40.50.300">
    <property type="entry name" value="P-loop containing nucleotide triphosphate hydrolases"/>
    <property type="match status" value="1"/>
</dbReference>
<dbReference type="Proteomes" id="UP000823633">
    <property type="component" value="Unassembled WGS sequence"/>
</dbReference>
<reference evidence="1" key="1">
    <citation type="submission" date="2020-10" db="EMBL/GenBank/DDBJ databases">
        <authorList>
            <person name="Gilroy R."/>
        </authorList>
    </citation>
    <scope>NUCLEOTIDE SEQUENCE</scope>
    <source>
        <strain evidence="1">11167</strain>
    </source>
</reference>
<dbReference type="AlphaFoldDB" id="A0A9D9EER4"/>
<dbReference type="SUPFAM" id="SSF52540">
    <property type="entry name" value="P-loop containing nucleoside triphosphate hydrolases"/>
    <property type="match status" value="1"/>
</dbReference>
<proteinExistence type="predicted"/>
<dbReference type="EMBL" id="JADIMU010000057">
    <property type="protein sequence ID" value="MBO8443784.1"/>
    <property type="molecule type" value="Genomic_DNA"/>
</dbReference>
<gene>
    <name evidence="1" type="ORF">IAC42_08550</name>
</gene>
<dbReference type="GO" id="GO:0015421">
    <property type="term" value="F:ABC-type oligopeptide transporter activity"/>
    <property type="evidence" value="ECO:0007669"/>
    <property type="project" value="TreeGrafter"/>
</dbReference>
<comment type="caution">
    <text evidence="1">The sequence shown here is derived from an EMBL/GenBank/DDBJ whole genome shotgun (WGS) entry which is preliminary data.</text>
</comment>
<accession>A0A9D9EER4</accession>
<reference evidence="1" key="2">
    <citation type="journal article" date="2021" name="PeerJ">
        <title>Extensive microbial diversity within the chicken gut microbiome revealed by metagenomics and culture.</title>
        <authorList>
            <person name="Gilroy R."/>
            <person name="Ravi A."/>
            <person name="Getino M."/>
            <person name="Pursley I."/>
            <person name="Horton D.L."/>
            <person name="Alikhan N.F."/>
            <person name="Baker D."/>
            <person name="Gharbi K."/>
            <person name="Hall N."/>
            <person name="Watson M."/>
            <person name="Adriaenssens E.M."/>
            <person name="Foster-Nyarko E."/>
            <person name="Jarju S."/>
            <person name="Secka A."/>
            <person name="Antonio M."/>
            <person name="Oren A."/>
            <person name="Chaudhuri R.R."/>
            <person name="La Ragione R."/>
            <person name="Hildebrand F."/>
            <person name="Pallen M.J."/>
        </authorList>
    </citation>
    <scope>NUCLEOTIDE SEQUENCE</scope>
    <source>
        <strain evidence="1">11167</strain>
    </source>
</reference>
<evidence type="ECO:0000313" key="1">
    <source>
        <dbReference type="EMBL" id="MBO8443784.1"/>
    </source>
</evidence>
<protein>
    <recommendedName>
        <fullName evidence="3">ABC transporter ATP-binding protein</fullName>
    </recommendedName>
</protein>
<dbReference type="GO" id="GO:0090374">
    <property type="term" value="P:oligopeptide export from mitochondrion"/>
    <property type="evidence" value="ECO:0007669"/>
    <property type="project" value="TreeGrafter"/>
</dbReference>
<evidence type="ECO:0000313" key="2">
    <source>
        <dbReference type="Proteomes" id="UP000823633"/>
    </source>
</evidence>
<name>A0A9D9EER4_9SPIR</name>
<dbReference type="PANTHER" id="PTHR43394">
    <property type="entry name" value="ATP-DEPENDENT PERMEASE MDL1, MITOCHONDRIAL"/>
    <property type="match status" value="1"/>
</dbReference>
<dbReference type="InterPro" id="IPR039421">
    <property type="entry name" value="Type_1_exporter"/>
</dbReference>
<dbReference type="InterPro" id="IPR027417">
    <property type="entry name" value="P-loop_NTPase"/>
</dbReference>
<sequence length="68" mass="7608">MRLRHQGYEAGSVDLLIDEGAHRLSTVKGSKAIMVLDGGRIIERGSHEELIAKKGTYYRLYTGAFELE</sequence>
<evidence type="ECO:0008006" key="3">
    <source>
        <dbReference type="Google" id="ProtNLM"/>
    </source>
</evidence>